<sequence>MTTSKSWLCEGKPKDGKDYPNAFAHQPYENFGPDCAICGLPREAIETKGKRPAAGAAPNPSGNRTGVGLAAGLITALLLALLGAGAWFVWKQLQGKSPSPIATNSPSPNSPAPPLTAAPTDRFSSGERTLFTYRGNFDRDRGIAAFAQGDYAQAITAFEKATRSSPNDPEPQLYANNARARQTGNPLTIAVVVPIDNQATSAEEILRGVADAQTQFNTAGGASQRLLEVMLVNDSNDPVQAAAVAQQLASDPNILGVIGHNSSDTTAKALPIYESAGLAMISPTSTSTVLSGKTFFRTVPSDQLAGETLADYVSNRLNIKQVAVFYDSASNYSNSIQQAFTGKFTQLGGQVPQPPIDLSSPSLDIKNSVTGAAGTVRAALLFPSTKTTSVAIAVARENAQLPAAQQMQLLGGDALYNPATLTDGGDAVKGLVLTVPWYPQNAYAQTAAQRWLGQVSWRTASSFDAAKALTAALATAIDRPAVLQALRSLNLPADQTAGEPLQFTPTGDRTEKPILVEAASGSAAPQGAKFGFQVVQ</sequence>
<feature type="transmembrane region" description="Helical" evidence="5">
    <location>
        <begin position="67"/>
        <end position="90"/>
    </location>
</feature>
<dbReference type="Gene3D" id="1.25.40.10">
    <property type="entry name" value="Tetratricopeptide repeat domain"/>
    <property type="match status" value="1"/>
</dbReference>
<evidence type="ECO:0000256" key="2">
    <source>
        <dbReference type="ARBA" id="ARBA00022729"/>
    </source>
</evidence>
<keyword evidence="5" id="KW-1133">Transmembrane helix</keyword>
<dbReference type="PANTHER" id="PTHR30483">
    <property type="entry name" value="LEUCINE-SPECIFIC-BINDING PROTEIN"/>
    <property type="match status" value="1"/>
</dbReference>
<dbReference type="SUPFAM" id="SSF53822">
    <property type="entry name" value="Periplasmic binding protein-like I"/>
    <property type="match status" value="1"/>
</dbReference>
<keyword evidence="5" id="KW-0472">Membrane</keyword>
<evidence type="ECO:0000259" key="6">
    <source>
        <dbReference type="Pfam" id="PF13458"/>
    </source>
</evidence>
<dbReference type="InterPro" id="IPR011990">
    <property type="entry name" value="TPR-like_helical_dom_sf"/>
</dbReference>
<proteinExistence type="inferred from homology"/>
<dbReference type="AlphaFoldDB" id="A0A951QGG7"/>
<dbReference type="Gene3D" id="3.40.50.2300">
    <property type="match status" value="2"/>
</dbReference>
<reference evidence="7" key="1">
    <citation type="submission" date="2021-05" db="EMBL/GenBank/DDBJ databases">
        <authorList>
            <person name="Pietrasiak N."/>
            <person name="Ward R."/>
            <person name="Stajich J.E."/>
            <person name="Kurbessoian T."/>
        </authorList>
    </citation>
    <scope>NUCLEOTIDE SEQUENCE</scope>
    <source>
        <strain evidence="7">UHER 2000/2452</strain>
    </source>
</reference>
<dbReference type="Proteomes" id="UP000757435">
    <property type="component" value="Unassembled WGS sequence"/>
</dbReference>
<evidence type="ECO:0000256" key="1">
    <source>
        <dbReference type="ARBA" id="ARBA00010062"/>
    </source>
</evidence>
<feature type="compositionally biased region" description="Low complexity" evidence="4">
    <location>
        <begin position="97"/>
        <end position="107"/>
    </location>
</feature>
<dbReference type="EMBL" id="JAHHHD010000025">
    <property type="protein sequence ID" value="MBW4660768.1"/>
    <property type="molecule type" value="Genomic_DNA"/>
</dbReference>
<feature type="region of interest" description="Disordered" evidence="4">
    <location>
        <begin position="97"/>
        <end position="123"/>
    </location>
</feature>
<keyword evidence="3" id="KW-0802">TPR repeat</keyword>
<reference evidence="7" key="2">
    <citation type="journal article" date="2022" name="Microbiol. Resour. Announc.">
        <title>Metagenome Sequencing to Explore Phylogenomics of Terrestrial Cyanobacteria.</title>
        <authorList>
            <person name="Ward R.D."/>
            <person name="Stajich J.E."/>
            <person name="Johansen J.R."/>
            <person name="Huntemann M."/>
            <person name="Clum A."/>
            <person name="Foster B."/>
            <person name="Foster B."/>
            <person name="Roux S."/>
            <person name="Palaniappan K."/>
            <person name="Varghese N."/>
            <person name="Mukherjee S."/>
            <person name="Reddy T.B.K."/>
            <person name="Daum C."/>
            <person name="Copeland A."/>
            <person name="Chen I.A."/>
            <person name="Ivanova N.N."/>
            <person name="Kyrpides N.C."/>
            <person name="Shapiro N."/>
            <person name="Eloe-Fadrosh E.A."/>
            <person name="Pietrasiak N."/>
        </authorList>
    </citation>
    <scope>NUCLEOTIDE SEQUENCE</scope>
    <source>
        <strain evidence="7">UHER 2000/2452</strain>
    </source>
</reference>
<dbReference type="InterPro" id="IPR019734">
    <property type="entry name" value="TPR_rpt"/>
</dbReference>
<dbReference type="CDD" id="cd06268">
    <property type="entry name" value="PBP1_ABC_transporter_LIVBP-like"/>
    <property type="match status" value="1"/>
</dbReference>
<dbReference type="SUPFAM" id="SSF48452">
    <property type="entry name" value="TPR-like"/>
    <property type="match status" value="1"/>
</dbReference>
<feature type="domain" description="Leucine-binding protein" evidence="6">
    <location>
        <begin position="188"/>
        <end position="513"/>
    </location>
</feature>
<comment type="similarity">
    <text evidence="1">Belongs to the leucine-binding protein family.</text>
</comment>
<keyword evidence="5" id="KW-0812">Transmembrane</keyword>
<accession>A0A951QGG7</accession>
<dbReference type="InterPro" id="IPR028081">
    <property type="entry name" value="Leu-bd"/>
</dbReference>
<name>A0A951QGG7_9CYAN</name>
<evidence type="ECO:0000256" key="4">
    <source>
        <dbReference type="SAM" id="MobiDB-lite"/>
    </source>
</evidence>
<protein>
    <submittedName>
        <fullName evidence="7">ABC transporter substrate-binding protein</fullName>
    </submittedName>
</protein>
<evidence type="ECO:0000313" key="8">
    <source>
        <dbReference type="Proteomes" id="UP000757435"/>
    </source>
</evidence>
<dbReference type="Pfam" id="PF13458">
    <property type="entry name" value="Peripla_BP_6"/>
    <property type="match status" value="1"/>
</dbReference>
<evidence type="ECO:0000313" key="7">
    <source>
        <dbReference type="EMBL" id="MBW4660768.1"/>
    </source>
</evidence>
<feature type="repeat" description="TPR" evidence="3">
    <location>
        <begin position="135"/>
        <end position="168"/>
    </location>
</feature>
<evidence type="ECO:0000256" key="3">
    <source>
        <dbReference type="PROSITE-ProRule" id="PRU00339"/>
    </source>
</evidence>
<dbReference type="PROSITE" id="PS50005">
    <property type="entry name" value="TPR"/>
    <property type="match status" value="1"/>
</dbReference>
<dbReference type="PANTHER" id="PTHR30483:SF6">
    <property type="entry name" value="PERIPLASMIC BINDING PROTEIN OF ABC TRANSPORTER FOR NATURAL AMINO ACIDS"/>
    <property type="match status" value="1"/>
</dbReference>
<dbReference type="InterPro" id="IPR051010">
    <property type="entry name" value="BCAA_transport"/>
</dbReference>
<evidence type="ECO:0000256" key="5">
    <source>
        <dbReference type="SAM" id="Phobius"/>
    </source>
</evidence>
<organism evidence="7 8">
    <name type="scientific">Drouetiella hepatica Uher 2000/2452</name>
    <dbReference type="NCBI Taxonomy" id="904376"/>
    <lineage>
        <taxon>Bacteria</taxon>
        <taxon>Bacillati</taxon>
        <taxon>Cyanobacteriota</taxon>
        <taxon>Cyanophyceae</taxon>
        <taxon>Oculatellales</taxon>
        <taxon>Oculatellaceae</taxon>
        <taxon>Drouetiella</taxon>
    </lineage>
</organism>
<gene>
    <name evidence="7" type="ORF">KME15_19005</name>
</gene>
<dbReference type="InterPro" id="IPR028082">
    <property type="entry name" value="Peripla_BP_I"/>
</dbReference>
<comment type="caution">
    <text evidence="7">The sequence shown here is derived from an EMBL/GenBank/DDBJ whole genome shotgun (WGS) entry which is preliminary data.</text>
</comment>
<keyword evidence="2" id="KW-0732">Signal</keyword>